<dbReference type="GO" id="GO:0006508">
    <property type="term" value="P:proteolysis"/>
    <property type="evidence" value="ECO:0007669"/>
    <property type="project" value="InterPro"/>
</dbReference>
<evidence type="ECO:0000313" key="5">
    <source>
        <dbReference type="Proteomes" id="UP001219518"/>
    </source>
</evidence>
<comment type="caution">
    <text evidence="4">The sequence shown here is derived from an EMBL/GenBank/DDBJ whole genome shotgun (WGS) entry which is preliminary data.</text>
</comment>
<dbReference type="InterPro" id="IPR051487">
    <property type="entry name" value="Ser/Thr_Proteases_Immune/Dev"/>
</dbReference>
<name>A0AAE1H3V0_9NEOP</name>
<dbReference type="SMART" id="SM00020">
    <property type="entry name" value="Tryp_SPc"/>
    <property type="match status" value="1"/>
</dbReference>
<keyword evidence="1" id="KW-1015">Disulfide bond</keyword>
<dbReference type="CDD" id="cd00190">
    <property type="entry name" value="Tryp_SPc"/>
    <property type="match status" value="1"/>
</dbReference>
<organism evidence="4 5">
    <name type="scientific">Frankliniella fusca</name>
    <dbReference type="NCBI Taxonomy" id="407009"/>
    <lineage>
        <taxon>Eukaryota</taxon>
        <taxon>Metazoa</taxon>
        <taxon>Ecdysozoa</taxon>
        <taxon>Arthropoda</taxon>
        <taxon>Hexapoda</taxon>
        <taxon>Insecta</taxon>
        <taxon>Pterygota</taxon>
        <taxon>Neoptera</taxon>
        <taxon>Paraneoptera</taxon>
        <taxon>Thysanoptera</taxon>
        <taxon>Terebrantia</taxon>
        <taxon>Thripoidea</taxon>
        <taxon>Thripidae</taxon>
        <taxon>Frankliniella</taxon>
    </lineage>
</organism>
<dbReference type="InterPro" id="IPR001254">
    <property type="entry name" value="Trypsin_dom"/>
</dbReference>
<dbReference type="Pfam" id="PF00089">
    <property type="entry name" value="Trypsin"/>
    <property type="match status" value="1"/>
</dbReference>
<dbReference type="InterPro" id="IPR033116">
    <property type="entry name" value="TRYPSIN_SER"/>
</dbReference>
<proteinExistence type="inferred from homology"/>
<gene>
    <name evidence="4" type="ORF">KUF71_023827</name>
</gene>
<dbReference type="InterPro" id="IPR001314">
    <property type="entry name" value="Peptidase_S1A"/>
</dbReference>
<dbReference type="SUPFAM" id="SSF50494">
    <property type="entry name" value="Trypsin-like serine proteases"/>
    <property type="match status" value="1"/>
</dbReference>
<dbReference type="Proteomes" id="UP001219518">
    <property type="component" value="Unassembled WGS sequence"/>
</dbReference>
<dbReference type="AlphaFoldDB" id="A0AAE1H3V0"/>
<dbReference type="InterPro" id="IPR043504">
    <property type="entry name" value="Peptidase_S1_PA_chymotrypsin"/>
</dbReference>
<dbReference type="InterPro" id="IPR009003">
    <property type="entry name" value="Peptidase_S1_PA"/>
</dbReference>
<comment type="similarity">
    <text evidence="2">Belongs to the peptidase S1 family. CLIP subfamily.</text>
</comment>
<dbReference type="PROSITE" id="PS00135">
    <property type="entry name" value="TRYPSIN_SER"/>
    <property type="match status" value="1"/>
</dbReference>
<reference evidence="4" key="2">
    <citation type="journal article" date="2023" name="BMC Genomics">
        <title>Pest status, molecular evolution, and epigenetic factors derived from the genome assembly of Frankliniella fusca, a thysanopteran phytovirus vector.</title>
        <authorList>
            <person name="Catto M.A."/>
            <person name="Labadie P.E."/>
            <person name="Jacobson A.L."/>
            <person name="Kennedy G.G."/>
            <person name="Srinivasan R."/>
            <person name="Hunt B.G."/>
        </authorList>
    </citation>
    <scope>NUCLEOTIDE SEQUENCE</scope>
    <source>
        <strain evidence="4">PL_HMW_Pooled</strain>
    </source>
</reference>
<dbReference type="Gene3D" id="2.40.10.10">
    <property type="entry name" value="Trypsin-like serine proteases"/>
    <property type="match status" value="2"/>
</dbReference>
<evidence type="ECO:0000256" key="2">
    <source>
        <dbReference type="ARBA" id="ARBA00024195"/>
    </source>
</evidence>
<sequence length="232" mass="25654">MLKKGAFKGKCDFMKMHASPPLLSDRTQEIAVIVGELNMQSSDLYKKRIMADAFYSHENYTNNGEELINDISLVHLSTSIEYNERVQPIRLPASDIGSLDGDKVVMSGWGRTSTHGDTSPVLRFVESIAIPNKICQLAYLAFGKIRDSNLCVSGWFMKGTCLGDSGGPLAIIEDDGKPTLVGIISFVLKYSCNLSFPPVFTRVSSFVPWILTAIEDMKRGRNAKSRAVRLLL</sequence>
<feature type="domain" description="Peptidase S1" evidence="3">
    <location>
        <begin position="11"/>
        <end position="215"/>
    </location>
</feature>
<dbReference type="PANTHER" id="PTHR24256">
    <property type="entry name" value="TRYPTASE-RELATED"/>
    <property type="match status" value="1"/>
</dbReference>
<accession>A0AAE1H3V0</accession>
<dbReference type="PROSITE" id="PS50240">
    <property type="entry name" value="TRYPSIN_DOM"/>
    <property type="match status" value="1"/>
</dbReference>
<dbReference type="PRINTS" id="PR00722">
    <property type="entry name" value="CHYMOTRYPSIN"/>
</dbReference>
<evidence type="ECO:0000256" key="1">
    <source>
        <dbReference type="ARBA" id="ARBA00023157"/>
    </source>
</evidence>
<reference evidence="4" key="1">
    <citation type="submission" date="2021-07" db="EMBL/GenBank/DDBJ databases">
        <authorList>
            <person name="Catto M.A."/>
            <person name="Jacobson A."/>
            <person name="Kennedy G."/>
            <person name="Labadie P."/>
            <person name="Hunt B.G."/>
            <person name="Srinivasan R."/>
        </authorList>
    </citation>
    <scope>NUCLEOTIDE SEQUENCE</scope>
    <source>
        <strain evidence="4">PL_HMW_Pooled</strain>
        <tissue evidence="4">Head</tissue>
    </source>
</reference>
<evidence type="ECO:0000313" key="4">
    <source>
        <dbReference type="EMBL" id="KAK3914426.1"/>
    </source>
</evidence>
<keyword evidence="5" id="KW-1185">Reference proteome</keyword>
<protein>
    <submittedName>
        <fullName evidence="4">Chymotrypsin-1</fullName>
    </submittedName>
</protein>
<evidence type="ECO:0000259" key="3">
    <source>
        <dbReference type="PROSITE" id="PS50240"/>
    </source>
</evidence>
<dbReference type="EMBL" id="JAHWGI010000380">
    <property type="protein sequence ID" value="KAK3914426.1"/>
    <property type="molecule type" value="Genomic_DNA"/>
</dbReference>
<dbReference type="GO" id="GO:0004252">
    <property type="term" value="F:serine-type endopeptidase activity"/>
    <property type="evidence" value="ECO:0007669"/>
    <property type="project" value="InterPro"/>
</dbReference>